<evidence type="ECO:0000256" key="2">
    <source>
        <dbReference type="ARBA" id="ARBA00022737"/>
    </source>
</evidence>
<accession>A0A0A1MR56</accession>
<keyword evidence="1" id="KW-0813">Transport</keyword>
<protein>
    <submittedName>
        <fullName evidence="6">Arabinose import ATP-binding protein AraG</fullName>
    </submittedName>
</protein>
<keyword evidence="2" id="KW-0677">Repeat</keyword>
<keyword evidence="7" id="KW-1185">Reference proteome</keyword>
<dbReference type="InterPro" id="IPR050107">
    <property type="entry name" value="ABC_carbohydrate_import_ATPase"/>
</dbReference>
<keyword evidence="4 6" id="KW-0067">ATP-binding</keyword>
<dbReference type="Pfam" id="PF00005">
    <property type="entry name" value="ABC_tran"/>
    <property type="match status" value="1"/>
</dbReference>
<dbReference type="InterPro" id="IPR027417">
    <property type="entry name" value="P-loop_NTPase"/>
</dbReference>
<dbReference type="GO" id="GO:0005524">
    <property type="term" value="F:ATP binding"/>
    <property type="evidence" value="ECO:0007669"/>
    <property type="project" value="UniProtKB-KW"/>
</dbReference>
<feature type="domain" description="ABC transporter" evidence="5">
    <location>
        <begin position="7"/>
        <end position="39"/>
    </location>
</feature>
<evidence type="ECO:0000256" key="3">
    <source>
        <dbReference type="ARBA" id="ARBA00022741"/>
    </source>
</evidence>
<gene>
    <name evidence="6" type="primary">araG</name>
    <name evidence="6" type="ORF">BN997_02043</name>
</gene>
<organism evidence="6 7">
    <name type="scientific">Oceanobacillus oncorhynchi</name>
    <dbReference type="NCBI Taxonomy" id="545501"/>
    <lineage>
        <taxon>Bacteria</taxon>
        <taxon>Bacillati</taxon>
        <taxon>Bacillota</taxon>
        <taxon>Bacilli</taxon>
        <taxon>Bacillales</taxon>
        <taxon>Bacillaceae</taxon>
        <taxon>Oceanobacillus</taxon>
    </lineage>
</organism>
<name>A0A0A1MR56_9BACI</name>
<evidence type="ECO:0000313" key="7">
    <source>
        <dbReference type="Proteomes" id="UP000040453"/>
    </source>
</evidence>
<dbReference type="InterPro" id="IPR003439">
    <property type="entry name" value="ABC_transporter-like_ATP-bd"/>
</dbReference>
<dbReference type="PANTHER" id="PTHR43790">
    <property type="entry name" value="CARBOHYDRATE TRANSPORT ATP-BINDING PROTEIN MG119-RELATED"/>
    <property type="match status" value="1"/>
</dbReference>
<reference evidence="6 7" key="1">
    <citation type="submission" date="2014-11" db="EMBL/GenBank/DDBJ databases">
        <authorList>
            <person name="Urmite Genomes Urmite Genomes"/>
        </authorList>
    </citation>
    <scope>NUCLEOTIDE SEQUENCE [LARGE SCALE GENOMIC DNA]</scope>
    <source>
        <strain evidence="6 7">Oc5</strain>
    </source>
</reference>
<keyword evidence="3" id="KW-0547">Nucleotide-binding</keyword>
<dbReference type="Proteomes" id="UP000040453">
    <property type="component" value="Unassembled WGS sequence"/>
</dbReference>
<dbReference type="EMBL" id="CDGG01000001">
    <property type="protein sequence ID" value="CEI82184.1"/>
    <property type="molecule type" value="Genomic_DNA"/>
</dbReference>
<evidence type="ECO:0000256" key="4">
    <source>
        <dbReference type="ARBA" id="ARBA00022840"/>
    </source>
</evidence>
<dbReference type="PANTHER" id="PTHR43790:SF9">
    <property type="entry name" value="GALACTOFURANOSE TRANSPORTER ATP-BINDING PROTEIN YTFR"/>
    <property type="match status" value="1"/>
</dbReference>
<dbReference type="AlphaFoldDB" id="A0A0A1MR56"/>
<evidence type="ECO:0000313" key="6">
    <source>
        <dbReference type="EMBL" id="CEI82184.1"/>
    </source>
</evidence>
<evidence type="ECO:0000256" key="1">
    <source>
        <dbReference type="ARBA" id="ARBA00022448"/>
    </source>
</evidence>
<dbReference type="GO" id="GO:0016887">
    <property type="term" value="F:ATP hydrolysis activity"/>
    <property type="evidence" value="ECO:0007669"/>
    <property type="project" value="InterPro"/>
</dbReference>
<proteinExistence type="predicted"/>
<dbReference type="SUPFAM" id="SSF52540">
    <property type="entry name" value="P-loop containing nucleoside triphosphate hydrolases"/>
    <property type="match status" value="1"/>
</dbReference>
<evidence type="ECO:0000259" key="5">
    <source>
        <dbReference type="Pfam" id="PF00005"/>
    </source>
</evidence>
<dbReference type="STRING" id="545501.BN997_02043"/>
<dbReference type="Gene3D" id="3.40.50.300">
    <property type="entry name" value="P-loop containing nucleotide triphosphate hydrolases"/>
    <property type="match status" value="1"/>
</dbReference>
<sequence>MTDSSNSILNLSGGNQQKVVLAKWLSTDPRILILDNPTQGVDVGAKEDIYDIILRLADEGIGVIILSSEANEILRLCNRTYVMYHGQLQGELKGEAMNEQAIMELATGGDAFISTS</sequence>